<dbReference type="GO" id="GO:0005768">
    <property type="term" value="C:endosome"/>
    <property type="evidence" value="ECO:0007669"/>
    <property type="project" value="TreeGrafter"/>
</dbReference>
<dbReference type="Gene3D" id="1.20.1270.60">
    <property type="entry name" value="Arfaptin homology (AH) domain/BAR domain"/>
    <property type="match status" value="1"/>
</dbReference>
<dbReference type="FunFam" id="1.20.1270.60:FF:000022">
    <property type="entry name" value="Sorting nexin 3 protein"/>
    <property type="match status" value="1"/>
</dbReference>
<feature type="compositionally biased region" description="Low complexity" evidence="11">
    <location>
        <begin position="317"/>
        <end position="335"/>
    </location>
</feature>
<comment type="subcellular location">
    <subcellularLocation>
        <location evidence="2">Cytoplasm</location>
    </subcellularLocation>
    <subcellularLocation>
        <location evidence="3">Golgi apparatus</location>
    </subcellularLocation>
    <subcellularLocation>
        <location evidence="1">Membrane</location>
        <topology evidence="1">Peripheral membrane protein</topology>
        <orientation evidence="1">Cytoplasmic side</orientation>
    </subcellularLocation>
</comment>
<sequence>MEGGFREDESADFGDLLKSSSTAFGASSTYSAFGGPQDDDDLAANPFADLASSSAQLPYEPQERAQSPFYSAPVASPPVQPAYDESPYVPPAQPVFTPTEEAPASSYEPTPSAYDPAAYETVAYEPQPAAYEPQTSNFEPSTPVTFPNTLPDRHFHREAAPEPETPAQPQLQPGDPDGFSYTYSRPSPSTSRFQSASSPTTTAPPEAESPFASQSTRRGKADLSALLGAEKPTAMSGFRKAERAEGSAGPLGSKIAVLPAKSVGKKPVARPLAALLGLETEEEEPTKVKASAKPAAEKEGTTKEAAAQGVAAKDSAVEGAAPASASEPAPQASDPTEPPAPVDPAPLPPVELAVEPPVPSALETPLPPSRAQTPPQPEPTTAAADADAGTDEKPSLERAVSAAPSTMSADAPHDPPYDAMVSPLETGATLGSDGAATGGEAWPGNKAVDGLDEQLAALKVAEPATQEPSPEADTTPAPASASYSQYIFGGEGASTAGDSESTSGPPSAETPPSRGFRAFNGSSEDGGFGATDDADSLRGTYSRSVEVGDGEDADTETGASTPATEKTVAVGDQQRSQREGSAPLPPLPAQLPTIQGSPRSTQLGGSLGPTFIITVGDPQTVGSALNPAAQHTVYTVRTRTTSSAFRKPEFAVLRRFSHFLWLYDALTQNNPGVIVPGMPEKHAIGRFGSEFVENRRLGLEAALNKIVSHPMLVGDPDLRLFLESDTFHIDIKQRKIDTTAEHKGFLANLSSSISGPKFTEFDDYFDQRRQQLEAFETQLRTLIDSLAKAAKARHSLQDSVAELQSAFLALAQCDLSSSLRKLLDEAVAVQKKLYDVSEAQAADEEKIDGLMTVAESYARMCTSARGVFGARIKAYHTWQNAEANVRKMQTAHEKAKRSGRTHSELLNLSVAEIADAERKMLDARHDFDDVSKLTKAEMARFDKEKVDDFKKALEDFADSLASRQRVVSRVLSRPACPSAHSHADLTSLPRPCFPSLSLSPPSLQVVETWQEYYDLLANAVETNRAASEARARAAQPLPSL</sequence>
<keyword evidence="7" id="KW-0597">Phosphoprotein</keyword>
<dbReference type="OrthoDB" id="271164at2759"/>
<evidence type="ECO:0000256" key="6">
    <source>
        <dbReference type="ARBA" id="ARBA00022490"/>
    </source>
</evidence>
<gene>
    <name evidence="13" type="ORF">DMC30DRAFT_121932</name>
</gene>
<keyword evidence="10" id="KW-0472">Membrane</keyword>
<evidence type="ECO:0000256" key="11">
    <source>
        <dbReference type="SAM" id="MobiDB-lite"/>
    </source>
</evidence>
<dbReference type="GO" id="GO:0042147">
    <property type="term" value="P:retrograde transport, endosome to Golgi"/>
    <property type="evidence" value="ECO:0007669"/>
    <property type="project" value="TreeGrafter"/>
</dbReference>
<evidence type="ECO:0000256" key="5">
    <source>
        <dbReference type="ARBA" id="ARBA00022448"/>
    </source>
</evidence>
<evidence type="ECO:0000256" key="4">
    <source>
        <dbReference type="ARBA" id="ARBA00010883"/>
    </source>
</evidence>
<evidence type="ECO:0000256" key="10">
    <source>
        <dbReference type="ARBA" id="ARBA00023136"/>
    </source>
</evidence>
<dbReference type="InterPro" id="IPR027267">
    <property type="entry name" value="AH/BAR_dom_sf"/>
</dbReference>
<dbReference type="SMART" id="SM00312">
    <property type="entry name" value="PX"/>
    <property type="match status" value="1"/>
</dbReference>
<dbReference type="PROSITE" id="PS50195">
    <property type="entry name" value="PX"/>
    <property type="match status" value="1"/>
</dbReference>
<keyword evidence="5" id="KW-0813">Transport</keyword>
<dbReference type="InterPro" id="IPR015404">
    <property type="entry name" value="Vps5_C"/>
</dbReference>
<dbReference type="SUPFAM" id="SSF103657">
    <property type="entry name" value="BAR/IMD domain-like"/>
    <property type="match status" value="1"/>
</dbReference>
<dbReference type="GO" id="GO:0005829">
    <property type="term" value="C:cytosol"/>
    <property type="evidence" value="ECO:0007669"/>
    <property type="project" value="GOC"/>
</dbReference>
<comment type="similarity">
    <text evidence="4">Belongs to the sorting nexin family.</text>
</comment>
<accession>A0A5C5G0R4</accession>
<comment type="caution">
    <text evidence="13">The sequence shown here is derived from an EMBL/GenBank/DDBJ whole genome shotgun (WGS) entry which is preliminary data.</text>
</comment>
<evidence type="ECO:0000256" key="7">
    <source>
        <dbReference type="ARBA" id="ARBA00022553"/>
    </source>
</evidence>
<evidence type="ECO:0000313" key="13">
    <source>
        <dbReference type="EMBL" id="TNY22677.1"/>
    </source>
</evidence>
<evidence type="ECO:0000256" key="9">
    <source>
        <dbReference type="ARBA" id="ARBA00023034"/>
    </source>
</evidence>
<dbReference type="Pfam" id="PF00787">
    <property type="entry name" value="PX"/>
    <property type="match status" value="1"/>
</dbReference>
<organism evidence="13 14">
    <name type="scientific">Rhodotorula diobovata</name>
    <dbReference type="NCBI Taxonomy" id="5288"/>
    <lineage>
        <taxon>Eukaryota</taxon>
        <taxon>Fungi</taxon>
        <taxon>Dikarya</taxon>
        <taxon>Basidiomycota</taxon>
        <taxon>Pucciniomycotina</taxon>
        <taxon>Microbotryomycetes</taxon>
        <taxon>Sporidiobolales</taxon>
        <taxon>Sporidiobolaceae</taxon>
        <taxon>Rhodotorula</taxon>
    </lineage>
</organism>
<dbReference type="EMBL" id="SOZI01000021">
    <property type="protein sequence ID" value="TNY22677.1"/>
    <property type="molecule type" value="Genomic_DNA"/>
</dbReference>
<dbReference type="Proteomes" id="UP000311382">
    <property type="component" value="Unassembled WGS sequence"/>
</dbReference>
<dbReference type="PANTHER" id="PTHR10555">
    <property type="entry name" value="SORTING NEXIN"/>
    <property type="match status" value="1"/>
</dbReference>
<feature type="compositionally biased region" description="Polar residues" evidence="11">
    <location>
        <begin position="496"/>
        <end position="505"/>
    </location>
</feature>
<feature type="region of interest" description="Disordered" evidence="11">
    <location>
        <begin position="277"/>
        <end position="603"/>
    </location>
</feature>
<evidence type="ECO:0000256" key="8">
    <source>
        <dbReference type="ARBA" id="ARBA00022927"/>
    </source>
</evidence>
<dbReference type="InterPro" id="IPR036871">
    <property type="entry name" value="PX_dom_sf"/>
</dbReference>
<keyword evidence="14" id="KW-1185">Reference proteome</keyword>
<evidence type="ECO:0000256" key="2">
    <source>
        <dbReference type="ARBA" id="ARBA00004496"/>
    </source>
</evidence>
<dbReference type="STRING" id="5288.A0A5C5G0R4"/>
<evidence type="ECO:0000313" key="14">
    <source>
        <dbReference type="Proteomes" id="UP000311382"/>
    </source>
</evidence>
<keyword evidence="8" id="KW-0653">Protein transport</keyword>
<dbReference type="GO" id="GO:0015031">
    <property type="term" value="P:protein transport"/>
    <property type="evidence" value="ECO:0007669"/>
    <property type="project" value="UniProtKB-KW"/>
</dbReference>
<dbReference type="PANTHER" id="PTHR10555:SF170">
    <property type="entry name" value="FI18122P1"/>
    <property type="match status" value="1"/>
</dbReference>
<feature type="domain" description="PX" evidence="12">
    <location>
        <begin position="612"/>
        <end position="729"/>
    </location>
</feature>
<evidence type="ECO:0000256" key="1">
    <source>
        <dbReference type="ARBA" id="ARBA00004287"/>
    </source>
</evidence>
<feature type="region of interest" description="Disordered" evidence="11">
    <location>
        <begin position="27"/>
        <end position="251"/>
    </location>
</feature>
<dbReference type="GO" id="GO:0045053">
    <property type="term" value="P:protein retention in Golgi apparatus"/>
    <property type="evidence" value="ECO:0007669"/>
    <property type="project" value="TreeGrafter"/>
</dbReference>
<keyword evidence="9" id="KW-0333">Golgi apparatus</keyword>
<feature type="compositionally biased region" description="Polar residues" evidence="11">
    <location>
        <begin position="133"/>
        <end position="148"/>
    </location>
</feature>
<name>A0A5C5G0R4_9BASI</name>
<dbReference type="Pfam" id="PF09325">
    <property type="entry name" value="Vps5"/>
    <property type="match status" value="1"/>
</dbReference>
<evidence type="ECO:0000259" key="12">
    <source>
        <dbReference type="PROSITE" id="PS50195"/>
    </source>
</evidence>
<keyword evidence="6" id="KW-0963">Cytoplasm</keyword>
<feature type="compositionally biased region" description="Basic and acidic residues" evidence="11">
    <location>
        <begin position="151"/>
        <end position="160"/>
    </location>
</feature>
<dbReference type="GO" id="GO:0030904">
    <property type="term" value="C:retromer complex"/>
    <property type="evidence" value="ECO:0007669"/>
    <property type="project" value="UniProtKB-ARBA"/>
</dbReference>
<reference evidence="13 14" key="1">
    <citation type="submission" date="2019-03" db="EMBL/GenBank/DDBJ databases">
        <title>Rhodosporidium diobovatum UCD-FST 08-225 genome sequencing, assembly, and annotation.</title>
        <authorList>
            <person name="Fakankun I.U."/>
            <person name="Fristensky B."/>
            <person name="Levin D.B."/>
        </authorList>
    </citation>
    <scope>NUCLEOTIDE SEQUENCE [LARGE SCALE GENOMIC DNA]</scope>
    <source>
        <strain evidence="13 14">UCD-FST 08-225</strain>
    </source>
</reference>
<dbReference type="GO" id="GO:0035091">
    <property type="term" value="F:phosphatidylinositol binding"/>
    <property type="evidence" value="ECO:0007669"/>
    <property type="project" value="InterPro"/>
</dbReference>
<feature type="compositionally biased region" description="Pro residues" evidence="11">
    <location>
        <begin position="336"/>
        <end position="349"/>
    </location>
</feature>
<feature type="compositionally biased region" description="Polar residues" evidence="11">
    <location>
        <begin position="593"/>
        <end position="603"/>
    </location>
</feature>
<dbReference type="Gene3D" id="3.30.1520.10">
    <property type="entry name" value="Phox-like domain"/>
    <property type="match status" value="1"/>
</dbReference>
<dbReference type="AlphaFoldDB" id="A0A5C5G0R4"/>
<evidence type="ECO:0000256" key="3">
    <source>
        <dbReference type="ARBA" id="ARBA00004555"/>
    </source>
</evidence>
<protein>
    <submittedName>
        <fullName evidence="13">Vps5 C terminal like-domain-containing protein</fullName>
    </submittedName>
</protein>
<dbReference type="InterPro" id="IPR001683">
    <property type="entry name" value="PX_dom"/>
</dbReference>
<proteinExistence type="inferred from homology"/>
<dbReference type="GO" id="GO:0005794">
    <property type="term" value="C:Golgi apparatus"/>
    <property type="evidence" value="ECO:0007669"/>
    <property type="project" value="UniProtKB-SubCell"/>
</dbReference>
<dbReference type="SUPFAM" id="SSF64268">
    <property type="entry name" value="PX domain"/>
    <property type="match status" value="1"/>
</dbReference>
<feature type="compositionally biased region" description="Low complexity" evidence="11">
    <location>
        <begin position="165"/>
        <end position="215"/>
    </location>
</feature>